<feature type="chain" id="PRO_5030716452" description="BioF2-like acetyltransferase domain-containing protein" evidence="1">
    <location>
        <begin position="16"/>
        <end position="422"/>
    </location>
</feature>
<protein>
    <recommendedName>
        <fullName evidence="3">BioF2-like acetyltransferase domain-containing protein</fullName>
    </recommendedName>
</protein>
<name>A0A7S2LHZ5_9STRA</name>
<gene>
    <name evidence="2" type="ORF">SMAR0320_LOCUS12399</name>
</gene>
<feature type="signal peptide" evidence="1">
    <location>
        <begin position="1"/>
        <end position="15"/>
    </location>
</feature>
<evidence type="ECO:0000313" key="2">
    <source>
        <dbReference type="EMBL" id="CAD9607034.1"/>
    </source>
</evidence>
<reference evidence="2" key="1">
    <citation type="submission" date="2021-01" db="EMBL/GenBank/DDBJ databases">
        <authorList>
            <person name="Corre E."/>
            <person name="Pelletier E."/>
            <person name="Niang G."/>
            <person name="Scheremetjew M."/>
            <person name="Finn R."/>
            <person name="Kale V."/>
            <person name="Holt S."/>
            <person name="Cochrane G."/>
            <person name="Meng A."/>
            <person name="Brown T."/>
            <person name="Cohen L."/>
        </authorList>
    </citation>
    <scope>NUCLEOTIDE SEQUENCE</scope>
    <source>
        <strain evidence="2">SM1012Den-03</strain>
    </source>
</reference>
<dbReference type="EMBL" id="HBGZ01017285">
    <property type="protein sequence ID" value="CAD9607034.1"/>
    <property type="molecule type" value="Transcribed_RNA"/>
</dbReference>
<keyword evidence="1" id="KW-0732">Signal</keyword>
<sequence>MTSFALLLLPLLLRGQHLFAAAFLSSSPLPIINNGIRSSTCNSLQQLLSESPTALFAIDEGPQEIAVTINTTLTDDKIKNLFAWVKCAFDDGGGDKDDVYAYYYNNIELAIAAVFGDNLPSDSLPTKLLEMALKKEGLLEQYQQKEAIVEDEEWEEACVGDVIGRRDREQASLGAMGAAQWSGQWMTRPHSLLLVQNYTNVDDWIKPLKRKRRETLKRAGREAQNFTIITKPIRGGHPAPHSSYAHFRCVVQHEVRLLSKMYGASTNAFVNALAEAISRYIGTTRMAGVIQEYRDVSTNKVIGFAHEVSKGRTTRGQWFYCDDYAAKHYVWFHSVLDLVRRAIEDDRIDVVDLGPSGSDAFTDLKAQYGFEAVVDWPAVADYSGDFLYEEDQNEDELGDDMIRMIEKLVERQAARDKRRKSD</sequence>
<accession>A0A7S2LHZ5</accession>
<dbReference type="AlphaFoldDB" id="A0A7S2LHZ5"/>
<evidence type="ECO:0008006" key="3">
    <source>
        <dbReference type="Google" id="ProtNLM"/>
    </source>
</evidence>
<proteinExistence type="predicted"/>
<evidence type="ECO:0000256" key="1">
    <source>
        <dbReference type="SAM" id="SignalP"/>
    </source>
</evidence>
<organism evidence="2">
    <name type="scientific">Skeletonema marinoi</name>
    <dbReference type="NCBI Taxonomy" id="267567"/>
    <lineage>
        <taxon>Eukaryota</taxon>
        <taxon>Sar</taxon>
        <taxon>Stramenopiles</taxon>
        <taxon>Ochrophyta</taxon>
        <taxon>Bacillariophyta</taxon>
        <taxon>Coscinodiscophyceae</taxon>
        <taxon>Thalassiosirophycidae</taxon>
        <taxon>Thalassiosirales</taxon>
        <taxon>Skeletonemataceae</taxon>
        <taxon>Skeletonema</taxon>
        <taxon>Skeletonema marinoi-dohrnii complex</taxon>
    </lineage>
</organism>